<evidence type="ECO:0000313" key="2">
    <source>
        <dbReference type="Proteomes" id="UP000198922"/>
    </source>
</evidence>
<dbReference type="STRING" id="521013.SAMN04488567_2879"/>
<gene>
    <name evidence="1" type="ORF">SAMN04488567_2879</name>
</gene>
<name>A0A1G7GQD5_9RHOB</name>
<proteinExistence type="predicted"/>
<protein>
    <submittedName>
        <fullName evidence="1">Phage major capsid protein E</fullName>
    </submittedName>
</protein>
<organism evidence="1 2">
    <name type="scientific">Limimaricola pyoseonensis</name>
    <dbReference type="NCBI Taxonomy" id="521013"/>
    <lineage>
        <taxon>Bacteria</taxon>
        <taxon>Pseudomonadati</taxon>
        <taxon>Pseudomonadota</taxon>
        <taxon>Alphaproteobacteria</taxon>
        <taxon>Rhodobacterales</taxon>
        <taxon>Paracoccaceae</taxon>
        <taxon>Limimaricola</taxon>
    </lineage>
</organism>
<sequence>MLTMDIFRDDAFRVSELTEAVNNIPNQWGRIGELGLFGPRSIRTTTFEVESKNGVIQLVQSSQRGTAMPGARRGKREMRTFRTPRFGLSDTVIADDIQGIRPFGQTSALAQVIDIVIDRQSEMRGSMDITREYLRAGALQGQVRDADGTVLVDLFDEFGITQKEVDFVLGTASTDIIGKAAEVKRHVELNLRGDVMRGVHALCSPTFWDKLMAHDDFREAHRYYQSVAEPLRNDVRGGFRWQGITWEEYLAEGEVPQEDGSIVTSSFIPDGEARFFPVGTRQTFRQYNAPADYMETVNTPGLDFYSKVMPDPKANRFVEIEVQMNSIPFCVRPGVLVRGHSSN</sequence>
<dbReference type="Proteomes" id="UP000198922">
    <property type="component" value="Unassembled WGS sequence"/>
</dbReference>
<evidence type="ECO:0000313" key="1">
    <source>
        <dbReference type="EMBL" id="SDE90301.1"/>
    </source>
</evidence>
<dbReference type="Pfam" id="PF03864">
    <property type="entry name" value="Phage_cap_E"/>
    <property type="match status" value="1"/>
</dbReference>
<dbReference type="OrthoDB" id="6388191at2"/>
<dbReference type="RefSeq" id="WP_090113135.1">
    <property type="nucleotide sequence ID" value="NZ_FNAT01000005.1"/>
</dbReference>
<dbReference type="InterPro" id="IPR005564">
    <property type="entry name" value="Major_capsid_GpE"/>
</dbReference>
<reference evidence="2" key="1">
    <citation type="submission" date="2016-10" db="EMBL/GenBank/DDBJ databases">
        <authorList>
            <person name="Varghese N."/>
            <person name="Submissions S."/>
        </authorList>
    </citation>
    <scope>NUCLEOTIDE SEQUENCE [LARGE SCALE GENOMIC DNA]</scope>
    <source>
        <strain evidence="2">DSM 21424</strain>
    </source>
</reference>
<dbReference type="AlphaFoldDB" id="A0A1G7GQD5"/>
<keyword evidence="2" id="KW-1185">Reference proteome</keyword>
<accession>A0A1G7GQD5</accession>
<dbReference type="EMBL" id="FNAT01000005">
    <property type="protein sequence ID" value="SDE90301.1"/>
    <property type="molecule type" value="Genomic_DNA"/>
</dbReference>